<dbReference type="KEGG" id="wma:WM2015_2780"/>
<evidence type="ECO:0000313" key="1">
    <source>
        <dbReference type="EMBL" id="AKS43137.1"/>
    </source>
</evidence>
<reference evidence="1 2" key="1">
    <citation type="submission" date="2015-07" db="EMBL/GenBank/DDBJ databases">
        <authorList>
            <person name="Noorani M."/>
        </authorList>
    </citation>
    <scope>NUCLEOTIDE SEQUENCE [LARGE SCALE GENOMIC DNA]</scope>
    <source>
        <strain evidence="1 2">KCTC 42284</strain>
    </source>
</reference>
<accession>A0A0K0XZR9</accession>
<name>A0A0K0XZR9_9GAMM</name>
<protein>
    <submittedName>
        <fullName evidence="1">Methylase involved in ubiquinone/menaquinone biosynthesis</fullName>
    </submittedName>
</protein>
<dbReference type="RefSeq" id="WP_049726646.1">
    <property type="nucleotide sequence ID" value="NZ_CP012154.1"/>
</dbReference>
<sequence>MTDASKSAYSHWSDYWASGALTSLPQDFAGNYDGEVEQFWRQCFSRLSGRSDARMLDVCTGNGPIALLAARWAEEAGQALSIMAVDAATPNPGALIRTARGIQDLLGRIDFIASTPIEALPFDEAEFDLITSQYGIEYSDLSRSAPELARVLKPGGELAVVTHGADSDMVETMAREAEDYALLRNSGALRLLGSWESGQLADPDLVRRLEPVIRRLFEAARRPGASPLLAQVGQSLLGLIRISAAERRAQKSAISGFRRQLLAGQARLEDMLRVNRMIAESDDWADALEAAGLEPVETAELMYRGKHRMGRSRIWRRPLA</sequence>
<dbReference type="Gene3D" id="3.40.50.150">
    <property type="entry name" value="Vaccinia Virus protein VP39"/>
    <property type="match status" value="1"/>
</dbReference>
<dbReference type="STRING" id="1579979.WM2015_2780"/>
<dbReference type="PANTHER" id="PTHR43464">
    <property type="entry name" value="METHYLTRANSFERASE"/>
    <property type="match status" value="1"/>
</dbReference>
<gene>
    <name evidence="1" type="ORF">WM2015_2780</name>
</gene>
<dbReference type="EMBL" id="CP012154">
    <property type="protein sequence ID" value="AKS43137.1"/>
    <property type="molecule type" value="Genomic_DNA"/>
</dbReference>
<dbReference type="Pfam" id="PF01209">
    <property type="entry name" value="Ubie_methyltran"/>
    <property type="match status" value="1"/>
</dbReference>
<evidence type="ECO:0000313" key="2">
    <source>
        <dbReference type="Proteomes" id="UP000066624"/>
    </source>
</evidence>
<organism evidence="1 2">
    <name type="scientific">Wenzhouxiangella marina</name>
    <dbReference type="NCBI Taxonomy" id="1579979"/>
    <lineage>
        <taxon>Bacteria</taxon>
        <taxon>Pseudomonadati</taxon>
        <taxon>Pseudomonadota</taxon>
        <taxon>Gammaproteobacteria</taxon>
        <taxon>Chromatiales</taxon>
        <taxon>Wenzhouxiangellaceae</taxon>
        <taxon>Wenzhouxiangella</taxon>
    </lineage>
</organism>
<dbReference type="GO" id="GO:0008168">
    <property type="term" value="F:methyltransferase activity"/>
    <property type="evidence" value="ECO:0007669"/>
    <property type="project" value="UniProtKB-KW"/>
</dbReference>
<keyword evidence="1" id="KW-0489">Methyltransferase</keyword>
<proteinExistence type="predicted"/>
<dbReference type="CDD" id="cd02440">
    <property type="entry name" value="AdoMet_MTases"/>
    <property type="match status" value="1"/>
</dbReference>
<dbReference type="GO" id="GO:0032259">
    <property type="term" value="P:methylation"/>
    <property type="evidence" value="ECO:0007669"/>
    <property type="project" value="UniProtKB-KW"/>
</dbReference>
<dbReference type="SUPFAM" id="SSF53335">
    <property type="entry name" value="S-adenosyl-L-methionine-dependent methyltransferases"/>
    <property type="match status" value="1"/>
</dbReference>
<dbReference type="Proteomes" id="UP000066624">
    <property type="component" value="Chromosome"/>
</dbReference>
<keyword evidence="1" id="KW-0830">Ubiquinone</keyword>
<keyword evidence="2" id="KW-1185">Reference proteome</keyword>
<dbReference type="OrthoDB" id="5974463at2"/>
<keyword evidence="1" id="KW-0808">Transferase</keyword>
<dbReference type="AlphaFoldDB" id="A0A0K0XZR9"/>
<dbReference type="InterPro" id="IPR029063">
    <property type="entry name" value="SAM-dependent_MTases_sf"/>
</dbReference>